<gene>
    <name evidence="2" type="ORF">METZ01_LOCUS21510</name>
</gene>
<protein>
    <submittedName>
        <fullName evidence="2">Uncharacterized protein</fullName>
    </submittedName>
</protein>
<feature type="region of interest" description="Disordered" evidence="1">
    <location>
        <begin position="36"/>
        <end position="55"/>
    </location>
</feature>
<proteinExistence type="predicted"/>
<dbReference type="EMBL" id="UINC01001039">
    <property type="protein sequence ID" value="SUZ68656.1"/>
    <property type="molecule type" value="Genomic_DNA"/>
</dbReference>
<name>A0A381PNQ8_9ZZZZ</name>
<evidence type="ECO:0000313" key="2">
    <source>
        <dbReference type="EMBL" id="SUZ68656.1"/>
    </source>
</evidence>
<accession>A0A381PNQ8</accession>
<sequence length="55" mass="6025">MNSGAWPDDAVVMFSENDWGCGYLSATFFGVSSVVQPHGKNRRRSTNRGEKLGFG</sequence>
<organism evidence="2">
    <name type="scientific">marine metagenome</name>
    <dbReference type="NCBI Taxonomy" id="408172"/>
    <lineage>
        <taxon>unclassified sequences</taxon>
        <taxon>metagenomes</taxon>
        <taxon>ecological metagenomes</taxon>
    </lineage>
</organism>
<reference evidence="2" key="1">
    <citation type="submission" date="2018-05" db="EMBL/GenBank/DDBJ databases">
        <authorList>
            <person name="Lanie J.A."/>
            <person name="Ng W.-L."/>
            <person name="Kazmierczak K.M."/>
            <person name="Andrzejewski T.M."/>
            <person name="Davidsen T.M."/>
            <person name="Wayne K.J."/>
            <person name="Tettelin H."/>
            <person name="Glass J.I."/>
            <person name="Rusch D."/>
            <person name="Podicherti R."/>
            <person name="Tsui H.-C.T."/>
            <person name="Winkler M.E."/>
        </authorList>
    </citation>
    <scope>NUCLEOTIDE SEQUENCE</scope>
</reference>
<evidence type="ECO:0000256" key="1">
    <source>
        <dbReference type="SAM" id="MobiDB-lite"/>
    </source>
</evidence>
<dbReference type="AlphaFoldDB" id="A0A381PNQ8"/>